<keyword evidence="3" id="KW-0808">Transferase</keyword>
<feature type="transmembrane region" description="Helical" evidence="1">
    <location>
        <begin position="192"/>
        <end position="212"/>
    </location>
</feature>
<feature type="domain" description="Acyltransferase 3" evidence="2">
    <location>
        <begin position="8"/>
        <end position="331"/>
    </location>
</feature>
<dbReference type="RefSeq" id="WP_158296358.1">
    <property type="nucleotide sequence ID" value="NZ_CP035088.1"/>
</dbReference>
<accession>A0ABY8P6L0</accession>
<feature type="transmembrane region" description="Helical" evidence="1">
    <location>
        <begin position="160"/>
        <end position="180"/>
    </location>
</feature>
<dbReference type="InterPro" id="IPR050879">
    <property type="entry name" value="Acyltransferase_3"/>
</dbReference>
<proteinExistence type="predicted"/>
<evidence type="ECO:0000259" key="2">
    <source>
        <dbReference type="Pfam" id="PF01757"/>
    </source>
</evidence>
<keyword evidence="1" id="KW-1133">Transmembrane helix</keyword>
<feature type="transmembrane region" description="Helical" evidence="1">
    <location>
        <begin position="134"/>
        <end position="153"/>
    </location>
</feature>
<evidence type="ECO:0000256" key="1">
    <source>
        <dbReference type="SAM" id="Phobius"/>
    </source>
</evidence>
<dbReference type="Proteomes" id="UP001227386">
    <property type="component" value="Chromosome"/>
</dbReference>
<keyword evidence="4" id="KW-1185">Reference proteome</keyword>
<feature type="transmembrane region" description="Helical" evidence="1">
    <location>
        <begin position="12"/>
        <end position="31"/>
    </location>
</feature>
<dbReference type="EMBL" id="CP123771">
    <property type="protein sequence ID" value="WGO91091.1"/>
    <property type="molecule type" value="Genomic_DNA"/>
</dbReference>
<organism evidence="3 4">
    <name type="scientific">Pseudomonas viciae</name>
    <dbReference type="NCBI Taxonomy" id="2505979"/>
    <lineage>
        <taxon>Bacteria</taxon>
        <taxon>Pseudomonadati</taxon>
        <taxon>Pseudomonadota</taxon>
        <taxon>Gammaproteobacteria</taxon>
        <taxon>Pseudomonadales</taxon>
        <taxon>Pseudomonadaceae</taxon>
        <taxon>Pseudomonas</taxon>
    </lineage>
</organism>
<evidence type="ECO:0000313" key="3">
    <source>
        <dbReference type="EMBL" id="WGO91091.1"/>
    </source>
</evidence>
<keyword evidence="1" id="KW-0812">Transmembrane</keyword>
<protein>
    <submittedName>
        <fullName evidence="3">Acyltransferase</fullName>
        <ecNumber evidence="3">2.3.-.-</ecNumber>
    </submittedName>
</protein>
<keyword evidence="1" id="KW-0472">Membrane</keyword>
<gene>
    <name evidence="3" type="ORF">QCD61_15270</name>
</gene>
<dbReference type="PANTHER" id="PTHR23028:SF131">
    <property type="entry name" value="BLR2367 PROTEIN"/>
    <property type="match status" value="1"/>
</dbReference>
<feature type="transmembrane region" description="Helical" evidence="1">
    <location>
        <begin position="252"/>
        <end position="273"/>
    </location>
</feature>
<feature type="transmembrane region" description="Helical" evidence="1">
    <location>
        <begin position="82"/>
        <end position="102"/>
    </location>
</feature>
<feature type="transmembrane region" description="Helical" evidence="1">
    <location>
        <begin position="285"/>
        <end position="306"/>
    </location>
</feature>
<dbReference type="Pfam" id="PF01757">
    <property type="entry name" value="Acyl_transf_3"/>
    <property type="match status" value="1"/>
</dbReference>
<keyword evidence="3" id="KW-0012">Acyltransferase</keyword>
<dbReference type="EC" id="2.3.-.-" evidence="3"/>
<evidence type="ECO:0000313" key="4">
    <source>
        <dbReference type="Proteomes" id="UP001227386"/>
    </source>
</evidence>
<name>A0ABY8P6L0_9PSED</name>
<dbReference type="PANTHER" id="PTHR23028">
    <property type="entry name" value="ACETYLTRANSFERASE"/>
    <property type="match status" value="1"/>
</dbReference>
<reference evidence="3 4" key="1">
    <citation type="journal article" date="2012" name="Appl. Soil Ecol.">
        <title>Isolation and characterization of new plant growth-promoting bacterial endophytes.</title>
        <authorList>
            <person name="Rashid S."/>
            <person name="Charles T.C."/>
            <person name="Glick B.R."/>
        </authorList>
    </citation>
    <scope>NUCLEOTIDE SEQUENCE [LARGE SCALE GENOMIC DNA]</scope>
    <source>
        <strain evidence="3 4">YsS1</strain>
    </source>
</reference>
<dbReference type="GO" id="GO:0016746">
    <property type="term" value="F:acyltransferase activity"/>
    <property type="evidence" value="ECO:0007669"/>
    <property type="project" value="UniProtKB-KW"/>
</dbReference>
<sequence>MSYSYRVEALDWQRGLLALSIMIYHLMFWHGETTTASSVIGRLGIYAVSMFFVLSGLSMAIAHERYELTIKSSIQFYIRRIFRIWPLLWLAIFAVTAKSLLLKNEDISIYKILLNLTTAFGFIEPSAYLNTGAWSIGNEMVYYALTPIILVIYRRSVTGGNILALASIAIGGVYALNLLTPAQPLELQWNTYIHPLNNLFFYVMGVAIYYNAKHLKPQLALPAACIFLSACIFAIFPSGSDNSSIVTSLNRLVFSSASVLMVFGFFKITPILSKTLSSPLERLGIITYGVYLLHPIVNSAVTMLFARLDWQLGAPTRILIISLATIAVANIAYELIEKPMIRLGKKLA</sequence>
<feature type="transmembrane region" description="Helical" evidence="1">
    <location>
        <begin position="219"/>
        <end position="240"/>
    </location>
</feature>
<dbReference type="InterPro" id="IPR002656">
    <property type="entry name" value="Acyl_transf_3_dom"/>
</dbReference>
<feature type="transmembrane region" description="Helical" evidence="1">
    <location>
        <begin position="318"/>
        <end position="336"/>
    </location>
</feature>
<feature type="transmembrane region" description="Helical" evidence="1">
    <location>
        <begin position="43"/>
        <end position="62"/>
    </location>
</feature>